<evidence type="ECO:0000313" key="1">
    <source>
        <dbReference type="EMBL" id="VAW47295.1"/>
    </source>
</evidence>
<organism evidence="1">
    <name type="scientific">hydrothermal vent metagenome</name>
    <dbReference type="NCBI Taxonomy" id="652676"/>
    <lineage>
        <taxon>unclassified sequences</taxon>
        <taxon>metagenomes</taxon>
        <taxon>ecological metagenomes</taxon>
    </lineage>
</organism>
<dbReference type="EMBL" id="UOFA01000334">
    <property type="protein sequence ID" value="VAW47295.1"/>
    <property type="molecule type" value="Genomic_DNA"/>
</dbReference>
<reference evidence="1" key="1">
    <citation type="submission" date="2018-06" db="EMBL/GenBank/DDBJ databases">
        <authorList>
            <person name="Zhirakovskaya E."/>
        </authorList>
    </citation>
    <scope>NUCLEOTIDE SEQUENCE</scope>
</reference>
<dbReference type="AlphaFoldDB" id="A0A3B0VUH7"/>
<sequence>MSEMKVSLSVSKVDFRGNTGDKMQYFYVFSRETCILTKETTSLIFEFSESTSENFKIEKLYFTDDGYKILGKSLIDTNGRAVVISEINKVEKRLVVTSVLCSYTHEKDGKQYTNYLNCDPQVLNDPDIIT</sequence>
<name>A0A3B0VUH7_9ZZZZ</name>
<accession>A0A3B0VUH7</accession>
<proteinExistence type="predicted"/>
<gene>
    <name evidence="1" type="ORF">MNBD_GAMMA02-1304</name>
</gene>
<protein>
    <submittedName>
        <fullName evidence="1">Uncharacterized protein</fullName>
    </submittedName>
</protein>